<name>A0A1N6YBS6_9EURY</name>
<dbReference type="InterPro" id="IPR011042">
    <property type="entry name" value="6-blade_b-propeller_TolB-like"/>
</dbReference>
<dbReference type="Gene3D" id="2.120.10.30">
    <property type="entry name" value="TolB, C-terminal domain"/>
    <property type="match status" value="1"/>
</dbReference>
<keyword evidence="3" id="KW-1185">Reference proteome</keyword>
<gene>
    <name evidence="2" type="ORF">SAMN05421858_1495</name>
</gene>
<dbReference type="OrthoDB" id="306371at2157"/>
<keyword evidence="1" id="KW-0472">Membrane</keyword>
<keyword evidence="1" id="KW-1133">Transmembrane helix</keyword>
<evidence type="ECO:0000313" key="2">
    <source>
        <dbReference type="EMBL" id="SIR11949.1"/>
    </source>
</evidence>
<dbReference type="AlphaFoldDB" id="A0A1N6YBS6"/>
<dbReference type="Proteomes" id="UP000186914">
    <property type="component" value="Unassembled WGS sequence"/>
</dbReference>
<dbReference type="RefSeq" id="WP_084186207.1">
    <property type="nucleotide sequence ID" value="NZ_FTNO01000001.1"/>
</dbReference>
<dbReference type="SUPFAM" id="SSF101898">
    <property type="entry name" value="NHL repeat"/>
    <property type="match status" value="1"/>
</dbReference>
<sequence length="462" mass="51654">MVSPKVYRAFFAALILLSTATVGYAYATSPVRDSVGEYHDQSNVPLDQRERVAPLTSDSPQTSDITVVAGHGMDGDESALVAFARNGSVLYHDDSYTGYFDVDPVPNESMTVEYTAEKPLSGPQAEACDAKCTVSFVERVNLTTGEKTHVFSRVIPQDRGANWHDVDRIDDENVLIGDIHQDQVYVVNTTTNITSWRWDAQDDFPITEGGPYPVDWAHLNDVERLSDGRYMASLRNQDQVVFLNESGLMESWTLGEEDNYDILNEQHNPDYIPESRGGPAVIVADSVNDRVVEFQRENGEWVQSWEWNDSDTVWTRDADRLPNGHTLVADTNANRVVEVNRQGQIIWELPFYSPYDVERLGTGDESAGGPSATQAELRTATESVSDRGIYERLAHALFSKKTVSGMWFVLPMWAGLGELVAVAIAALALLVWGVFELRELNLKIETKIPIRVSRETNDDEHF</sequence>
<accession>A0A1N6YBS6</accession>
<evidence type="ECO:0000256" key="1">
    <source>
        <dbReference type="SAM" id="Phobius"/>
    </source>
</evidence>
<feature type="transmembrane region" description="Helical" evidence="1">
    <location>
        <begin position="406"/>
        <end position="435"/>
    </location>
</feature>
<protein>
    <submittedName>
        <fullName evidence="2">Arylsulfotransferase (ASST)</fullName>
    </submittedName>
</protein>
<keyword evidence="2" id="KW-0808">Transferase</keyword>
<dbReference type="EMBL" id="FTNO01000001">
    <property type="protein sequence ID" value="SIR11949.1"/>
    <property type="molecule type" value="Genomic_DNA"/>
</dbReference>
<reference evidence="3" key="1">
    <citation type="submission" date="2017-01" db="EMBL/GenBank/DDBJ databases">
        <authorList>
            <person name="Varghese N."/>
            <person name="Submissions S."/>
        </authorList>
    </citation>
    <scope>NUCLEOTIDE SEQUENCE [LARGE SCALE GENOMIC DNA]</scope>
    <source>
        <strain evidence="3">CGMCC 1.7737</strain>
    </source>
</reference>
<dbReference type="InterPro" id="IPR039535">
    <property type="entry name" value="ASST-like"/>
</dbReference>
<dbReference type="GO" id="GO:0016740">
    <property type="term" value="F:transferase activity"/>
    <property type="evidence" value="ECO:0007669"/>
    <property type="project" value="UniProtKB-KW"/>
</dbReference>
<dbReference type="Pfam" id="PF14269">
    <property type="entry name" value="Arylsulfotran_2"/>
    <property type="match status" value="1"/>
</dbReference>
<organism evidence="2 3">
    <name type="scientific">Haladaptatus litoreus</name>
    <dbReference type="NCBI Taxonomy" id="553468"/>
    <lineage>
        <taxon>Archaea</taxon>
        <taxon>Methanobacteriati</taxon>
        <taxon>Methanobacteriota</taxon>
        <taxon>Stenosarchaea group</taxon>
        <taxon>Halobacteria</taxon>
        <taxon>Halobacteriales</taxon>
        <taxon>Haladaptataceae</taxon>
        <taxon>Haladaptatus</taxon>
    </lineage>
</organism>
<proteinExistence type="predicted"/>
<evidence type="ECO:0000313" key="3">
    <source>
        <dbReference type="Proteomes" id="UP000186914"/>
    </source>
</evidence>
<keyword evidence="1" id="KW-0812">Transmembrane</keyword>